<dbReference type="Proteomes" id="UP000279227">
    <property type="component" value="Chromosome"/>
</dbReference>
<evidence type="ECO:0000313" key="1">
    <source>
        <dbReference type="EMBL" id="VEE05981.1"/>
    </source>
</evidence>
<organism evidence="1 2">
    <name type="scientific">Chryseobacterium gleum</name>
    <name type="common">Flavobacterium gleum</name>
    <dbReference type="NCBI Taxonomy" id="250"/>
    <lineage>
        <taxon>Bacteria</taxon>
        <taxon>Pseudomonadati</taxon>
        <taxon>Bacteroidota</taxon>
        <taxon>Flavobacteriia</taxon>
        <taxon>Flavobacteriales</taxon>
        <taxon>Weeksellaceae</taxon>
        <taxon>Chryseobacterium group</taxon>
        <taxon>Chryseobacterium</taxon>
    </lineage>
</organism>
<protein>
    <submittedName>
        <fullName evidence="1">Uncharacterized protein</fullName>
    </submittedName>
</protein>
<evidence type="ECO:0000313" key="2">
    <source>
        <dbReference type="Proteomes" id="UP000279227"/>
    </source>
</evidence>
<sequence>MKLTVSVTCHQFIYSFCRKEIIESNYNQYVGLFIFESYNLQKKKFLAQRDYTKVTVKIVVIVKTINIEK</sequence>
<dbReference type="EMBL" id="LR134289">
    <property type="protein sequence ID" value="VEE05981.1"/>
    <property type="molecule type" value="Genomic_DNA"/>
</dbReference>
<reference evidence="1 2" key="1">
    <citation type="submission" date="2018-12" db="EMBL/GenBank/DDBJ databases">
        <authorList>
            <consortium name="Pathogen Informatics"/>
        </authorList>
    </citation>
    <scope>NUCLEOTIDE SEQUENCE [LARGE SCALE GENOMIC DNA]</scope>
    <source>
        <strain evidence="1 2">NCTC11432</strain>
    </source>
</reference>
<accession>A0A3S4PDG4</accession>
<name>A0A3S4PDG4_CHRGE</name>
<dbReference type="KEGG" id="cgle:NCTC11432_01413"/>
<proteinExistence type="predicted"/>
<dbReference type="AlphaFoldDB" id="A0A3S4PDG4"/>
<gene>
    <name evidence="1" type="ORF">NCTC11432_01413</name>
</gene>